<feature type="compositionally biased region" description="Polar residues" evidence="3">
    <location>
        <begin position="470"/>
        <end position="493"/>
    </location>
</feature>
<dbReference type="PANTHER" id="PTHR15706">
    <property type="entry name" value="SH3 MULTIPLE DOMAIN"/>
    <property type="match status" value="1"/>
</dbReference>
<dbReference type="InterPro" id="IPR001452">
    <property type="entry name" value="SH3_domain"/>
</dbReference>
<dbReference type="FunFam" id="2.30.30.40:FF:000219">
    <property type="entry name" value="NADPH oxidase organizer 1"/>
    <property type="match status" value="1"/>
</dbReference>
<dbReference type="Pfam" id="PF00787">
    <property type="entry name" value="PX"/>
    <property type="match status" value="1"/>
</dbReference>
<dbReference type="GO" id="GO:0016176">
    <property type="term" value="F:superoxide-generating NADPH oxidase activator activity"/>
    <property type="evidence" value="ECO:0007669"/>
    <property type="project" value="TreeGrafter"/>
</dbReference>
<evidence type="ECO:0000256" key="2">
    <source>
        <dbReference type="PROSITE-ProRule" id="PRU00192"/>
    </source>
</evidence>
<feature type="region of interest" description="Disordered" evidence="3">
    <location>
        <begin position="426"/>
        <end position="450"/>
    </location>
</feature>
<evidence type="ECO:0000313" key="6">
    <source>
        <dbReference type="Ensembl" id="ENSGACP00000033903.1"/>
    </source>
</evidence>
<dbReference type="PANTHER" id="PTHR15706:SF10">
    <property type="entry name" value="NADPH OXIDASE ORGANIZER 1"/>
    <property type="match status" value="1"/>
</dbReference>
<dbReference type="PROSITE" id="PS50002">
    <property type="entry name" value="SH3"/>
    <property type="match status" value="2"/>
</dbReference>
<dbReference type="Gene3D" id="3.30.1520.10">
    <property type="entry name" value="Phox-like domain"/>
    <property type="match status" value="1"/>
</dbReference>
<proteinExistence type="predicted"/>
<feature type="compositionally biased region" description="Polar residues" evidence="3">
    <location>
        <begin position="428"/>
        <end position="447"/>
    </location>
</feature>
<dbReference type="InterPro" id="IPR036028">
    <property type="entry name" value="SH3-like_dom_sf"/>
</dbReference>
<feature type="region of interest" description="Disordered" evidence="3">
    <location>
        <begin position="470"/>
        <end position="523"/>
    </location>
</feature>
<dbReference type="CTD" id="572245"/>
<sequence>MEVQRYPISISLIGVLHKQKCKMYMTSVLWSDENEIVVYRTFVDFKKMHKQMKKLFDKMKMKRSDRLIPKFRDKMGTGNVQKKSPTKSLLRLKLLQRYCNELLSSDPQVSQCPDLIQFFHPNADDLQPDFAKNSAMVLPSDDELRADGAPVTGGNVTKPFVTETYRCVAVYETKDTKNKPFKVALNEQLDVLIKDKAGWWLVENEDKRMAWFPAPYLEKVKEDDDDDDDEDEDDLDGDCERGLRYTAVKTYKATKDDEITVPIGSVVEVLQKSDNGWWLIRHNTKAGYIPTMYLQPYKYPHIRMTGNHQARRSSSPHPIMSQSLEVQQSNQLSLSQGNLLQLPTIRSSTPKPDQPRRERSSSLDILSEEPLSRPDNSAAAAAIAAAAAATAAAAAAAKAAAAATAAASAAARVDPVPTIMVEMENETGPRTLSPSADSEGSFSSNSDYSDDLNASWESSTSFSLSQSYNEQQLRGSITPTPVASNRLDPQSIRQGKMMPSISDPNLYKGPTAPTVPPRPKTKEILSRCTTITRKNAAKGSHSPTKTEIIGR</sequence>
<dbReference type="GeneID" id="120828487"/>
<dbReference type="KEGG" id="gat:120828487"/>
<feature type="region of interest" description="Disordered" evidence="3">
    <location>
        <begin position="338"/>
        <end position="372"/>
    </location>
</feature>
<evidence type="ECO:0000259" key="5">
    <source>
        <dbReference type="PROSITE" id="PS50195"/>
    </source>
</evidence>
<feature type="domain" description="SH3" evidence="4">
    <location>
        <begin position="240"/>
        <end position="299"/>
    </location>
</feature>
<dbReference type="FunFam" id="2.30.30.40:FF:000233">
    <property type="entry name" value="NADPH oxidase organizer 1"/>
    <property type="match status" value="1"/>
</dbReference>
<keyword evidence="1 2" id="KW-0728">SH3 domain</keyword>
<feature type="domain" description="PX" evidence="5">
    <location>
        <begin position="1"/>
        <end position="126"/>
    </location>
</feature>
<dbReference type="AlphaFoldDB" id="A0AAQ4P5M2"/>
<dbReference type="SMART" id="SM00312">
    <property type="entry name" value="PX"/>
    <property type="match status" value="1"/>
</dbReference>
<dbReference type="RefSeq" id="XP_040048024.1">
    <property type="nucleotide sequence ID" value="XM_040192090.1"/>
</dbReference>
<dbReference type="InterPro" id="IPR035758">
    <property type="entry name" value="NoxO1_SH3_2"/>
</dbReference>
<dbReference type="Pfam" id="PF00018">
    <property type="entry name" value="SH3_1"/>
    <property type="match status" value="1"/>
</dbReference>
<feature type="domain" description="SH3" evidence="4">
    <location>
        <begin position="162"/>
        <end position="222"/>
    </location>
</feature>
<dbReference type="GO" id="GO:0005737">
    <property type="term" value="C:cytoplasm"/>
    <property type="evidence" value="ECO:0007669"/>
    <property type="project" value="TreeGrafter"/>
</dbReference>
<reference evidence="6" key="3">
    <citation type="submission" date="2025-09" db="UniProtKB">
        <authorList>
            <consortium name="Ensembl"/>
        </authorList>
    </citation>
    <scope>IDENTIFICATION</scope>
</reference>
<dbReference type="SMART" id="SM00326">
    <property type="entry name" value="SH3"/>
    <property type="match status" value="2"/>
</dbReference>
<dbReference type="Proteomes" id="UP000007635">
    <property type="component" value="Chromosome XI"/>
</dbReference>
<dbReference type="SUPFAM" id="SSF64268">
    <property type="entry name" value="PX domain"/>
    <property type="match status" value="1"/>
</dbReference>
<dbReference type="GO" id="GO:0035091">
    <property type="term" value="F:phosphatidylinositol binding"/>
    <property type="evidence" value="ECO:0007669"/>
    <property type="project" value="InterPro"/>
</dbReference>
<dbReference type="GO" id="GO:0042554">
    <property type="term" value="P:superoxide anion generation"/>
    <property type="evidence" value="ECO:0007669"/>
    <property type="project" value="TreeGrafter"/>
</dbReference>
<evidence type="ECO:0000256" key="1">
    <source>
        <dbReference type="ARBA" id="ARBA00022443"/>
    </source>
</evidence>
<reference evidence="6" key="2">
    <citation type="submission" date="2025-08" db="UniProtKB">
        <authorList>
            <consortium name="Ensembl"/>
        </authorList>
    </citation>
    <scope>IDENTIFICATION</scope>
</reference>
<dbReference type="InterPro" id="IPR036871">
    <property type="entry name" value="PX_dom_sf"/>
</dbReference>
<evidence type="ECO:0000256" key="3">
    <source>
        <dbReference type="SAM" id="MobiDB-lite"/>
    </source>
</evidence>
<dbReference type="SUPFAM" id="SSF50044">
    <property type="entry name" value="SH3-domain"/>
    <property type="match status" value="2"/>
</dbReference>
<evidence type="ECO:0000313" key="7">
    <source>
        <dbReference type="Proteomes" id="UP000007635"/>
    </source>
</evidence>
<evidence type="ECO:0000259" key="4">
    <source>
        <dbReference type="PROSITE" id="PS50002"/>
    </source>
</evidence>
<organism evidence="6 7">
    <name type="scientific">Gasterosteus aculeatus aculeatus</name>
    <name type="common">three-spined stickleback</name>
    <dbReference type="NCBI Taxonomy" id="481459"/>
    <lineage>
        <taxon>Eukaryota</taxon>
        <taxon>Metazoa</taxon>
        <taxon>Chordata</taxon>
        <taxon>Craniata</taxon>
        <taxon>Vertebrata</taxon>
        <taxon>Euteleostomi</taxon>
        <taxon>Actinopterygii</taxon>
        <taxon>Neopterygii</taxon>
        <taxon>Teleostei</taxon>
        <taxon>Neoteleostei</taxon>
        <taxon>Acanthomorphata</taxon>
        <taxon>Eupercaria</taxon>
        <taxon>Perciformes</taxon>
        <taxon>Cottioidei</taxon>
        <taxon>Gasterosteales</taxon>
        <taxon>Gasterosteidae</taxon>
        <taxon>Gasterosteus</taxon>
    </lineage>
</organism>
<dbReference type="Ensembl" id="ENSGACT00000050555.1">
    <property type="protein sequence ID" value="ENSGACP00000033903.1"/>
    <property type="gene ID" value="ENSGACG00000012005.2"/>
</dbReference>
<dbReference type="GeneTree" id="ENSGT00940000158812"/>
<protein>
    <submittedName>
        <fullName evidence="6">NADPH oxidase organizer 1a</fullName>
    </submittedName>
</protein>
<name>A0AAQ4P5M2_GASAC</name>
<reference evidence="6 7" key="1">
    <citation type="journal article" date="2021" name="G3 (Bethesda)">
        <title>Improved contiguity of the threespine stickleback genome using long-read sequencing.</title>
        <authorList>
            <person name="Nath S."/>
            <person name="Shaw D.E."/>
            <person name="White M.A."/>
        </authorList>
    </citation>
    <scope>NUCLEOTIDE SEQUENCE [LARGE SCALE GENOMIC DNA]</scope>
    <source>
        <strain evidence="6 7">Lake Benthic</strain>
    </source>
</reference>
<accession>A0AAQ4P5M2</accession>
<keyword evidence="7" id="KW-1185">Reference proteome</keyword>
<dbReference type="Gene3D" id="2.30.30.40">
    <property type="entry name" value="SH3 Domains"/>
    <property type="match status" value="2"/>
</dbReference>
<dbReference type="InterPro" id="IPR001683">
    <property type="entry name" value="PX_dom"/>
</dbReference>
<dbReference type="FunFam" id="3.30.1520.10:FF:000040">
    <property type="entry name" value="NADPH oxidase organizer 1"/>
    <property type="match status" value="1"/>
</dbReference>
<dbReference type="CDD" id="cd12024">
    <property type="entry name" value="SH3_NoxO1_2"/>
    <property type="match status" value="1"/>
</dbReference>
<dbReference type="InterPro" id="IPR051228">
    <property type="entry name" value="NADPH_Oxidase/PX-Domain"/>
</dbReference>
<dbReference type="PROSITE" id="PS50195">
    <property type="entry name" value="PX"/>
    <property type="match status" value="1"/>
</dbReference>